<evidence type="ECO:0000256" key="1">
    <source>
        <dbReference type="ARBA" id="ARBA00006432"/>
    </source>
</evidence>
<evidence type="ECO:0000256" key="2">
    <source>
        <dbReference type="ARBA" id="ARBA00022598"/>
    </source>
</evidence>
<keyword evidence="11" id="KW-1185">Reference proteome</keyword>
<comment type="similarity">
    <text evidence="1">Belongs to the ATP-dependent AMP-binding enzyme family.</text>
</comment>
<dbReference type="EMBL" id="AP022612">
    <property type="protein sequence ID" value="BBZ35736.1"/>
    <property type="molecule type" value="Genomic_DNA"/>
</dbReference>
<evidence type="ECO:0000313" key="11">
    <source>
        <dbReference type="Proteomes" id="UP000466931"/>
    </source>
</evidence>
<gene>
    <name evidence="10" type="ORF">MCNF_43410</name>
</gene>
<dbReference type="InterPro" id="IPR025110">
    <property type="entry name" value="AMP-bd_C"/>
</dbReference>
<reference evidence="10" key="2">
    <citation type="submission" date="2020-02" db="EMBL/GenBank/DDBJ databases">
        <authorList>
            <person name="Matsumoto Y."/>
            <person name="Motooka D."/>
            <person name="Nakamura S."/>
        </authorList>
    </citation>
    <scope>NUCLEOTIDE SEQUENCE</scope>
    <source>
        <strain evidence="10">JCM 13671</strain>
    </source>
</reference>
<organism evidence="10 11">
    <name type="scientific">Mycolicibacterium confluentis</name>
    <dbReference type="NCBI Taxonomy" id="28047"/>
    <lineage>
        <taxon>Bacteria</taxon>
        <taxon>Bacillati</taxon>
        <taxon>Actinomycetota</taxon>
        <taxon>Actinomycetes</taxon>
        <taxon>Mycobacteriales</taxon>
        <taxon>Mycobacteriaceae</taxon>
        <taxon>Mycolicibacterium</taxon>
    </lineage>
</organism>
<evidence type="ECO:0000259" key="9">
    <source>
        <dbReference type="Pfam" id="PF13193"/>
    </source>
</evidence>
<dbReference type="Gene3D" id="3.30.300.30">
    <property type="match status" value="1"/>
</dbReference>
<comment type="catalytic activity">
    <reaction evidence="4">
        <text>a long-chain fatty acid + ATP + CoA = a long-chain fatty acyl-CoA + AMP + diphosphate</text>
        <dbReference type="Rhea" id="RHEA:15421"/>
        <dbReference type="ChEBI" id="CHEBI:30616"/>
        <dbReference type="ChEBI" id="CHEBI:33019"/>
        <dbReference type="ChEBI" id="CHEBI:57287"/>
        <dbReference type="ChEBI" id="CHEBI:57560"/>
        <dbReference type="ChEBI" id="CHEBI:83139"/>
        <dbReference type="ChEBI" id="CHEBI:456215"/>
        <dbReference type="EC" id="6.2.1.3"/>
    </reaction>
</comment>
<sequence>MYPGAHAALTPDRPPINRHLAPAEVAYIVEDSDASVLFASAGLRELTGLVAAEVPGLVQGYAFGGDIPGCESYDDLLDSAGPPLPDQPRGSQIGTVCFERDMVPFVYHNDPDKTADSRHPDHENWSTVGDLGYLDEDGYLFLTDRKPFMIISGAVNIYPQEIENVLTLHPQIFDVAVIGVPDSEMGEQVKAVVQLRDGIEGTAELADELIAYVRDRLAHFKAPKSVDFVDELPRSATGKLVKRTLRESYLEVHR</sequence>
<evidence type="ECO:0000256" key="6">
    <source>
        <dbReference type="ARBA" id="ARBA00076959"/>
    </source>
</evidence>
<dbReference type="PANTHER" id="PTHR43201">
    <property type="entry name" value="ACYL-COA SYNTHETASE"/>
    <property type="match status" value="1"/>
</dbReference>
<dbReference type="PANTHER" id="PTHR43201:SF5">
    <property type="entry name" value="MEDIUM-CHAIN ACYL-COA LIGASE ACSF2, MITOCHONDRIAL"/>
    <property type="match status" value="1"/>
</dbReference>
<dbReference type="InterPro" id="IPR042099">
    <property type="entry name" value="ANL_N_sf"/>
</dbReference>
<name>A0A7I7Y296_9MYCO</name>
<dbReference type="EC" id="6.2.1.3" evidence="3"/>
<dbReference type="InterPro" id="IPR045851">
    <property type="entry name" value="AMP-bd_C_sf"/>
</dbReference>
<dbReference type="GO" id="GO:0031956">
    <property type="term" value="F:medium-chain fatty acid-CoA ligase activity"/>
    <property type="evidence" value="ECO:0007669"/>
    <property type="project" value="TreeGrafter"/>
</dbReference>
<evidence type="ECO:0000256" key="7">
    <source>
        <dbReference type="ARBA" id="ARBA00080667"/>
    </source>
</evidence>
<evidence type="ECO:0000313" key="10">
    <source>
        <dbReference type="EMBL" id="BBZ35736.1"/>
    </source>
</evidence>
<evidence type="ECO:0000256" key="5">
    <source>
        <dbReference type="ARBA" id="ARBA00069710"/>
    </source>
</evidence>
<dbReference type="SUPFAM" id="SSF56801">
    <property type="entry name" value="Acetyl-CoA synthetase-like"/>
    <property type="match status" value="2"/>
</dbReference>
<evidence type="ECO:0000256" key="4">
    <source>
        <dbReference type="ARBA" id="ARBA00036813"/>
    </source>
</evidence>
<accession>A0A7I7Y296</accession>
<proteinExistence type="inferred from homology"/>
<dbReference type="Gene3D" id="2.30.38.10">
    <property type="entry name" value="Luciferase, Domain 3"/>
    <property type="match status" value="1"/>
</dbReference>
<evidence type="ECO:0000256" key="8">
    <source>
        <dbReference type="ARBA" id="ARBA00083882"/>
    </source>
</evidence>
<dbReference type="Pfam" id="PF13193">
    <property type="entry name" value="AMP-binding_C"/>
    <property type="match status" value="1"/>
</dbReference>
<protein>
    <recommendedName>
        <fullName evidence="5">Long-chain-fatty-acid--CoA ligase FadD13</fullName>
        <ecNumber evidence="3">6.2.1.3</ecNumber>
    </recommendedName>
    <alternativeName>
        <fullName evidence="6">Fatty acyl-CoA ligase</fullName>
    </alternativeName>
    <alternativeName>
        <fullName evidence="8">Fatty acyl-CoA synthetase</fullName>
    </alternativeName>
    <alternativeName>
        <fullName evidence="7">Very-long-chain fatty-acyl-CoA synthetase</fullName>
    </alternativeName>
</protein>
<feature type="domain" description="AMP-binding enzyme C-terminal" evidence="9">
    <location>
        <begin position="161"/>
        <end position="239"/>
    </location>
</feature>
<dbReference type="FunFam" id="3.30.300.30:FF:000008">
    <property type="entry name" value="2,3-dihydroxybenzoate-AMP ligase"/>
    <property type="match status" value="1"/>
</dbReference>
<dbReference type="GO" id="GO:0004467">
    <property type="term" value="F:long-chain fatty acid-CoA ligase activity"/>
    <property type="evidence" value="ECO:0007669"/>
    <property type="project" value="UniProtKB-EC"/>
</dbReference>
<dbReference type="Gene3D" id="3.40.50.12780">
    <property type="entry name" value="N-terminal domain of ligase-like"/>
    <property type="match status" value="1"/>
</dbReference>
<reference evidence="10" key="1">
    <citation type="journal article" date="2019" name="Emerg. Microbes Infect.">
        <title>Comprehensive subspecies identification of 175 nontuberculous mycobacteria species based on 7547 genomic profiles.</title>
        <authorList>
            <person name="Matsumoto Y."/>
            <person name="Kinjo T."/>
            <person name="Motooka D."/>
            <person name="Nabeya D."/>
            <person name="Jung N."/>
            <person name="Uechi K."/>
            <person name="Horii T."/>
            <person name="Iida T."/>
            <person name="Fujita J."/>
            <person name="Nakamura S."/>
        </authorList>
    </citation>
    <scope>NUCLEOTIDE SEQUENCE [LARGE SCALE GENOMIC DNA]</scope>
    <source>
        <strain evidence="10">JCM 13671</strain>
    </source>
</reference>
<evidence type="ECO:0000256" key="3">
    <source>
        <dbReference type="ARBA" id="ARBA00026121"/>
    </source>
</evidence>
<dbReference type="Proteomes" id="UP000466931">
    <property type="component" value="Chromosome"/>
</dbReference>
<dbReference type="AlphaFoldDB" id="A0A7I7Y296"/>
<keyword evidence="2" id="KW-0436">Ligase</keyword>